<sequence length="72" mass="7891">MTKLKWLFMSNNNLSGSIPAELGNLGSLEVLDLASNALSGTLPDSLCQRSTLSIYLDHQGDVPPVKFNRSWK</sequence>
<evidence type="ECO:0000256" key="9">
    <source>
        <dbReference type="ARBA" id="ARBA00023180"/>
    </source>
</evidence>
<organism evidence="10 11">
    <name type="scientific">Ceratodon purpureus</name>
    <name type="common">Fire moss</name>
    <name type="synonym">Dicranum purpureum</name>
    <dbReference type="NCBI Taxonomy" id="3225"/>
    <lineage>
        <taxon>Eukaryota</taxon>
        <taxon>Viridiplantae</taxon>
        <taxon>Streptophyta</taxon>
        <taxon>Embryophyta</taxon>
        <taxon>Bryophyta</taxon>
        <taxon>Bryophytina</taxon>
        <taxon>Bryopsida</taxon>
        <taxon>Dicranidae</taxon>
        <taxon>Pseudoditrichales</taxon>
        <taxon>Ditrichaceae</taxon>
        <taxon>Ceratodon</taxon>
    </lineage>
</organism>
<keyword evidence="6" id="KW-1133">Transmembrane helix</keyword>
<comment type="subcellular location">
    <subcellularLocation>
        <location evidence="1">Membrane</location>
        <topology evidence="1">Single-pass membrane protein</topology>
    </subcellularLocation>
</comment>
<dbReference type="AlphaFoldDB" id="A0A8T0H023"/>
<evidence type="ECO:0000256" key="6">
    <source>
        <dbReference type="ARBA" id="ARBA00022989"/>
    </source>
</evidence>
<dbReference type="Gene3D" id="3.80.10.10">
    <property type="entry name" value="Ribonuclease Inhibitor"/>
    <property type="match status" value="1"/>
</dbReference>
<dbReference type="GO" id="GO:0016020">
    <property type="term" value="C:membrane"/>
    <property type="evidence" value="ECO:0007669"/>
    <property type="project" value="UniProtKB-SubCell"/>
</dbReference>
<proteinExistence type="predicted"/>
<keyword evidence="3" id="KW-0812">Transmembrane</keyword>
<keyword evidence="7" id="KW-0472">Membrane</keyword>
<evidence type="ECO:0000313" key="11">
    <source>
        <dbReference type="Proteomes" id="UP000822688"/>
    </source>
</evidence>
<comment type="caution">
    <text evidence="10">The sequence shown here is derived from an EMBL/GenBank/DDBJ whole genome shotgun (WGS) entry which is preliminary data.</text>
</comment>
<dbReference type="Pfam" id="PF12799">
    <property type="entry name" value="LRR_4"/>
    <property type="match status" value="1"/>
</dbReference>
<keyword evidence="4" id="KW-0732">Signal</keyword>
<dbReference type="EMBL" id="CM026429">
    <property type="protein sequence ID" value="KAG0563388.1"/>
    <property type="molecule type" value="Genomic_DNA"/>
</dbReference>
<keyword evidence="11" id="KW-1185">Reference proteome</keyword>
<keyword evidence="5" id="KW-0677">Repeat</keyword>
<evidence type="ECO:0000256" key="1">
    <source>
        <dbReference type="ARBA" id="ARBA00004167"/>
    </source>
</evidence>
<evidence type="ECO:0000256" key="3">
    <source>
        <dbReference type="ARBA" id="ARBA00022692"/>
    </source>
</evidence>
<gene>
    <name evidence="10" type="ORF">KC19_8G027100</name>
</gene>
<accession>A0A8T0H023</accession>
<reference evidence="10" key="1">
    <citation type="submission" date="2020-06" db="EMBL/GenBank/DDBJ databases">
        <title>WGS assembly of Ceratodon purpureus strain R40.</title>
        <authorList>
            <person name="Carey S.B."/>
            <person name="Jenkins J."/>
            <person name="Shu S."/>
            <person name="Lovell J.T."/>
            <person name="Sreedasyam A."/>
            <person name="Maumus F."/>
            <person name="Tiley G.P."/>
            <person name="Fernandez-Pozo N."/>
            <person name="Barry K."/>
            <person name="Chen C."/>
            <person name="Wang M."/>
            <person name="Lipzen A."/>
            <person name="Daum C."/>
            <person name="Saski C.A."/>
            <person name="Payton A.C."/>
            <person name="Mcbreen J.C."/>
            <person name="Conrad R.E."/>
            <person name="Kollar L.M."/>
            <person name="Olsson S."/>
            <person name="Huttunen S."/>
            <person name="Landis J.B."/>
            <person name="Wickett N.J."/>
            <person name="Johnson M.G."/>
            <person name="Rensing S.A."/>
            <person name="Grimwood J."/>
            <person name="Schmutz J."/>
            <person name="Mcdaniel S.F."/>
        </authorList>
    </citation>
    <scope>NUCLEOTIDE SEQUENCE</scope>
    <source>
        <strain evidence="10">R40</strain>
    </source>
</reference>
<dbReference type="InterPro" id="IPR032675">
    <property type="entry name" value="LRR_dom_sf"/>
</dbReference>
<keyword evidence="9" id="KW-0325">Glycoprotein</keyword>
<evidence type="ECO:0000313" key="10">
    <source>
        <dbReference type="EMBL" id="KAG0563388.1"/>
    </source>
</evidence>
<evidence type="ECO:0000256" key="4">
    <source>
        <dbReference type="ARBA" id="ARBA00022729"/>
    </source>
</evidence>
<dbReference type="SUPFAM" id="SSF52058">
    <property type="entry name" value="L domain-like"/>
    <property type="match status" value="1"/>
</dbReference>
<keyword evidence="8" id="KW-0675">Receptor</keyword>
<evidence type="ECO:0000256" key="5">
    <source>
        <dbReference type="ARBA" id="ARBA00022737"/>
    </source>
</evidence>
<dbReference type="Proteomes" id="UP000822688">
    <property type="component" value="Chromosome 8"/>
</dbReference>
<protein>
    <submittedName>
        <fullName evidence="10">Uncharacterized protein</fullName>
    </submittedName>
</protein>
<dbReference type="PANTHER" id="PTHR27000">
    <property type="entry name" value="LEUCINE-RICH REPEAT RECEPTOR-LIKE PROTEIN KINASE FAMILY PROTEIN-RELATED"/>
    <property type="match status" value="1"/>
</dbReference>
<evidence type="ECO:0000256" key="8">
    <source>
        <dbReference type="ARBA" id="ARBA00023170"/>
    </source>
</evidence>
<evidence type="ECO:0000256" key="7">
    <source>
        <dbReference type="ARBA" id="ARBA00023136"/>
    </source>
</evidence>
<dbReference type="PANTHER" id="PTHR27000:SF642">
    <property type="entry name" value="INACTIVE LEUCINE-RICH REPEAT RECEPTOR KINASE XIAO-RELATED"/>
    <property type="match status" value="1"/>
</dbReference>
<name>A0A8T0H023_CERPU</name>
<dbReference type="InterPro" id="IPR025875">
    <property type="entry name" value="Leu-rich_rpt_4"/>
</dbReference>
<keyword evidence="2" id="KW-0433">Leucine-rich repeat</keyword>
<evidence type="ECO:0000256" key="2">
    <source>
        <dbReference type="ARBA" id="ARBA00022614"/>
    </source>
</evidence>